<dbReference type="AlphaFoldDB" id="A0A4Q0P369"/>
<dbReference type="Proteomes" id="UP000289238">
    <property type="component" value="Unassembled WGS sequence"/>
</dbReference>
<sequence>SVVTDFSKGYVCLKFNVEKSCFLPQFFVVTRFFIQPNRDKYVT</sequence>
<accession>A0A4Q0P369</accession>
<proteinExistence type="predicted"/>
<protein>
    <submittedName>
        <fullName evidence="1">Uncharacterized protein</fullName>
    </submittedName>
</protein>
<evidence type="ECO:0000313" key="1">
    <source>
        <dbReference type="EMBL" id="RXG21024.1"/>
    </source>
</evidence>
<evidence type="ECO:0000313" key="2">
    <source>
        <dbReference type="Proteomes" id="UP000289238"/>
    </source>
</evidence>
<dbReference type="EMBL" id="QOVM01000006">
    <property type="protein sequence ID" value="RXG21024.1"/>
    <property type="molecule type" value="Genomic_DNA"/>
</dbReference>
<organism evidence="1 2">
    <name type="scientific">Leeuwenhoekiella aequorea</name>
    <dbReference type="NCBI Taxonomy" id="283736"/>
    <lineage>
        <taxon>Bacteria</taxon>
        <taxon>Pseudomonadati</taxon>
        <taxon>Bacteroidota</taxon>
        <taxon>Flavobacteriia</taxon>
        <taxon>Flavobacteriales</taxon>
        <taxon>Flavobacteriaceae</taxon>
        <taxon>Leeuwenhoekiella</taxon>
    </lineage>
</organism>
<gene>
    <name evidence="1" type="ORF">DSM00_2538</name>
</gene>
<feature type="non-terminal residue" evidence="1">
    <location>
        <position position="1"/>
    </location>
</feature>
<reference evidence="1 2" key="1">
    <citation type="submission" date="2018-07" db="EMBL/GenBank/DDBJ databases">
        <title>Leeuwenhoekiella genomics.</title>
        <authorList>
            <person name="Tahon G."/>
            <person name="Willems A."/>
        </authorList>
    </citation>
    <scope>NUCLEOTIDE SEQUENCE [LARGE SCALE GENOMIC DNA]</scope>
    <source>
        <strain evidence="1 2">LMG 22550</strain>
    </source>
</reference>
<keyword evidence="2" id="KW-1185">Reference proteome</keyword>
<name>A0A4Q0P369_9FLAO</name>
<comment type="caution">
    <text evidence="1">The sequence shown here is derived from an EMBL/GenBank/DDBJ whole genome shotgun (WGS) entry which is preliminary data.</text>
</comment>